<comment type="subcellular location">
    <subcellularLocation>
        <location evidence="1">Endomembrane system</location>
    </subcellularLocation>
</comment>
<dbReference type="InterPro" id="IPR001429">
    <property type="entry name" value="P2X_purnocptor"/>
</dbReference>
<evidence type="ECO:0000256" key="3">
    <source>
        <dbReference type="ARBA" id="ARBA00022448"/>
    </source>
</evidence>
<dbReference type="GO" id="GO:0005524">
    <property type="term" value="F:ATP binding"/>
    <property type="evidence" value="ECO:0007669"/>
    <property type="project" value="UniProtKB-KW"/>
</dbReference>
<keyword evidence="9" id="KW-0407">Ion channel</keyword>
<evidence type="ECO:0000313" key="14">
    <source>
        <dbReference type="EMBL" id="RWR99873.1"/>
    </source>
</evidence>
<accession>A0A3S3NI74</accession>
<feature type="binding site" evidence="10">
    <location>
        <position position="208"/>
    </location>
    <ligand>
        <name>ATP</name>
        <dbReference type="ChEBI" id="CHEBI:30616"/>
        <note>ligand shared between two neighboring subunits of the homotrimer</note>
    </ligand>
</feature>
<evidence type="ECO:0000256" key="13">
    <source>
        <dbReference type="SAM" id="Phobius"/>
    </source>
</evidence>
<feature type="disulfide bond" evidence="11">
    <location>
        <begin position="150"/>
        <end position="179"/>
    </location>
</feature>
<evidence type="ECO:0000256" key="11">
    <source>
        <dbReference type="PIRSR" id="PIRSR005713-2"/>
    </source>
</evidence>
<name>A0A3S3NI74_9ACAR</name>
<comment type="caution">
    <text evidence="14">The sequence shown here is derived from an EMBL/GenBank/DDBJ whole genome shotgun (WGS) entry which is preliminary data.</text>
</comment>
<feature type="binding site" evidence="10">
    <location>
        <position position="329"/>
    </location>
    <ligand>
        <name>ATP</name>
        <dbReference type="ChEBI" id="CHEBI:30616"/>
        <note>ligand shared between two neighboring subunits of the homotrimer</note>
    </ligand>
</feature>
<evidence type="ECO:0000256" key="4">
    <source>
        <dbReference type="ARBA" id="ARBA00022692"/>
    </source>
</evidence>
<keyword evidence="4 13" id="KW-0812">Transmembrane</keyword>
<dbReference type="NCBIfam" id="TIGR00863">
    <property type="entry name" value="P2X"/>
    <property type="match status" value="1"/>
</dbReference>
<dbReference type="InterPro" id="IPR027309">
    <property type="entry name" value="P2X_extracellular_dom_sf"/>
</dbReference>
<feature type="binding site" evidence="10">
    <location>
        <begin position="313"/>
        <end position="315"/>
    </location>
    <ligand>
        <name>ATP</name>
        <dbReference type="ChEBI" id="CHEBI:30616"/>
        <note>ligand shared between two neighboring subunits of the homotrimer</note>
    </ligand>
</feature>
<reference evidence="14 15" key="1">
    <citation type="journal article" date="2018" name="Gigascience">
        <title>Genomes of trombidid mites reveal novel predicted allergens and laterally-transferred genes associated with secondary metabolism.</title>
        <authorList>
            <person name="Dong X."/>
            <person name="Chaisiri K."/>
            <person name="Xia D."/>
            <person name="Armstrong S.D."/>
            <person name="Fang Y."/>
            <person name="Donnelly M.J."/>
            <person name="Kadowaki T."/>
            <person name="McGarry J.W."/>
            <person name="Darby A.C."/>
            <person name="Makepeace B.L."/>
        </authorList>
    </citation>
    <scope>NUCLEOTIDE SEQUENCE [LARGE SCALE GENOMIC DNA]</scope>
    <source>
        <strain evidence="14">UoL-WK</strain>
    </source>
</reference>
<feature type="transmembrane region" description="Helical" evidence="13">
    <location>
        <begin position="351"/>
        <end position="377"/>
    </location>
</feature>
<dbReference type="Pfam" id="PF00864">
    <property type="entry name" value="P2X_receptor"/>
    <property type="match status" value="1"/>
</dbReference>
<dbReference type="Gene3D" id="2.60.490.10">
    <property type="entry name" value="atp-gated p2x4 ion channel domain"/>
    <property type="match status" value="1"/>
</dbReference>
<evidence type="ECO:0000256" key="1">
    <source>
        <dbReference type="ARBA" id="ARBA00004308"/>
    </source>
</evidence>
<comment type="similarity">
    <text evidence="2">Belongs to the P2X receptor family.</text>
</comment>
<dbReference type="GO" id="GO:0012505">
    <property type="term" value="C:endomembrane system"/>
    <property type="evidence" value="ECO:0007669"/>
    <property type="project" value="UniProtKB-SubCell"/>
</dbReference>
<dbReference type="EMBL" id="NCKU01013241">
    <property type="protein sequence ID" value="RWR99873.1"/>
    <property type="molecule type" value="Genomic_DNA"/>
</dbReference>
<evidence type="ECO:0000313" key="15">
    <source>
        <dbReference type="Proteomes" id="UP000285301"/>
    </source>
</evidence>
<feature type="disulfide bond" evidence="11">
    <location>
        <begin position="283"/>
        <end position="292"/>
    </location>
</feature>
<dbReference type="GO" id="GO:0005886">
    <property type="term" value="C:plasma membrane"/>
    <property type="evidence" value="ECO:0007669"/>
    <property type="project" value="InterPro"/>
</dbReference>
<dbReference type="PANTHER" id="PTHR10125">
    <property type="entry name" value="P2X PURINOCEPTOR"/>
    <property type="match status" value="1"/>
</dbReference>
<evidence type="ECO:0000256" key="2">
    <source>
        <dbReference type="ARBA" id="ARBA00009848"/>
    </source>
</evidence>
<dbReference type="GO" id="GO:0098794">
    <property type="term" value="C:postsynapse"/>
    <property type="evidence" value="ECO:0007669"/>
    <property type="project" value="GOC"/>
</dbReference>
<protein>
    <submittedName>
        <fullName evidence="14">P2X purinoceptor 4-like protein</fullName>
    </submittedName>
</protein>
<dbReference type="GO" id="GO:0070588">
    <property type="term" value="P:calcium ion transmembrane transport"/>
    <property type="evidence" value="ECO:0007669"/>
    <property type="project" value="TreeGrafter"/>
</dbReference>
<dbReference type="Proteomes" id="UP000285301">
    <property type="component" value="Unassembled WGS sequence"/>
</dbReference>
<feature type="disulfide bond" evidence="11">
    <location>
        <begin position="132"/>
        <end position="185"/>
    </location>
</feature>
<keyword evidence="3" id="KW-0813">Transport</keyword>
<evidence type="ECO:0000256" key="5">
    <source>
        <dbReference type="ARBA" id="ARBA00022989"/>
    </source>
</evidence>
<feature type="transmembrane region" description="Helical" evidence="13">
    <location>
        <begin position="33"/>
        <end position="53"/>
    </location>
</feature>
<dbReference type="Gene3D" id="1.10.287.940">
    <property type="entry name" value="atp-gated p2x4 ion channel"/>
    <property type="match status" value="1"/>
</dbReference>
<keyword evidence="7 13" id="KW-0472">Membrane</keyword>
<feature type="glycosylation site" description="N-linked (GlcNAc...) asparagine" evidence="12">
    <location>
        <position position="206"/>
    </location>
</feature>
<dbReference type="OrthoDB" id="494673at2759"/>
<keyword evidence="10" id="KW-0547">Nucleotide-binding</keyword>
<dbReference type="AlphaFoldDB" id="A0A3S3NI74"/>
<feature type="disulfide bond" evidence="11">
    <location>
        <begin position="239"/>
        <end position="249"/>
    </location>
</feature>
<dbReference type="InterPro" id="IPR003045">
    <property type="entry name" value="P2X2_purnocptor"/>
</dbReference>
<keyword evidence="5 13" id="KW-1133">Transmembrane helix</keyword>
<proteinExistence type="inferred from homology"/>
<evidence type="ECO:0000256" key="7">
    <source>
        <dbReference type="ARBA" id="ARBA00023136"/>
    </source>
</evidence>
<dbReference type="STRING" id="1965070.A0A3S3NI74"/>
<dbReference type="GO" id="GO:0004931">
    <property type="term" value="F:extracellularly ATP-gated monoatomic cation channel activity"/>
    <property type="evidence" value="ECO:0007669"/>
    <property type="project" value="InterPro"/>
</dbReference>
<dbReference type="GO" id="GO:0001614">
    <property type="term" value="F:purinergic nucleotide receptor activity"/>
    <property type="evidence" value="ECO:0007669"/>
    <property type="project" value="InterPro"/>
</dbReference>
<evidence type="ECO:0000256" key="6">
    <source>
        <dbReference type="ARBA" id="ARBA00023065"/>
    </source>
</evidence>
<dbReference type="PANTHER" id="PTHR10125:SF31">
    <property type="entry name" value="P2X RECEPTOR E"/>
    <property type="match status" value="1"/>
</dbReference>
<organism evidence="14 15">
    <name type="scientific">Dinothrombium tinctorium</name>
    <dbReference type="NCBI Taxonomy" id="1965070"/>
    <lineage>
        <taxon>Eukaryota</taxon>
        <taxon>Metazoa</taxon>
        <taxon>Ecdysozoa</taxon>
        <taxon>Arthropoda</taxon>
        <taxon>Chelicerata</taxon>
        <taxon>Arachnida</taxon>
        <taxon>Acari</taxon>
        <taxon>Acariformes</taxon>
        <taxon>Trombidiformes</taxon>
        <taxon>Prostigmata</taxon>
        <taxon>Anystina</taxon>
        <taxon>Parasitengona</taxon>
        <taxon>Trombidioidea</taxon>
        <taxon>Trombidiidae</taxon>
        <taxon>Dinothrombium</taxon>
    </lineage>
</organism>
<evidence type="ECO:0000256" key="10">
    <source>
        <dbReference type="PIRSR" id="PIRSR005713-1"/>
    </source>
</evidence>
<feature type="binding site" evidence="10">
    <location>
        <begin position="70"/>
        <end position="72"/>
    </location>
    <ligand>
        <name>ATP</name>
        <dbReference type="ChEBI" id="CHEBI:30616"/>
        <note>ligand shared between two neighboring subunits of the homotrimer</note>
    </ligand>
</feature>
<dbReference type="PIRSF" id="PIRSF005713">
    <property type="entry name" value="P2X_purinoceptor"/>
    <property type="match status" value="1"/>
</dbReference>
<dbReference type="InterPro" id="IPR059116">
    <property type="entry name" value="P2X_receptor"/>
</dbReference>
<keyword evidence="11" id="KW-1015">Disulfide bond</keyword>
<evidence type="ECO:0000256" key="8">
    <source>
        <dbReference type="ARBA" id="ARBA00023286"/>
    </source>
</evidence>
<gene>
    <name evidence="14" type="ORF">B4U79_03025</name>
</gene>
<dbReference type="GO" id="GO:0033198">
    <property type="term" value="P:response to ATP"/>
    <property type="evidence" value="ECO:0007669"/>
    <property type="project" value="InterPro"/>
</dbReference>
<evidence type="ECO:0000256" key="12">
    <source>
        <dbReference type="PIRSR" id="PIRSR005713-3"/>
    </source>
</evidence>
<keyword evidence="15" id="KW-1185">Reference proteome</keyword>
<evidence type="ECO:0000256" key="9">
    <source>
        <dbReference type="ARBA" id="ARBA00023303"/>
    </source>
</evidence>
<sequence length="417" mass="47561">MNSFTAFLRAALIDFLEYQTPKIVHIKDKRIGVLNRFIQLSIVLYVICYAIVWKKGYQEFDYVESSVTSKVKGVAFTNFSEDQFKHFINESMREYYNRVWDVSDYIVPPEENNAFFVTTNLIITPNQKLGICPEDPSLKTAHCDPLNNTCVDGKTDLFGNGAQTGECVLSDREESVHVCQIRAWCPVERDELPLKNKTALLAGTKNSTVLIKNSIKFSKFGVSLRNILKTTNETYLKKCRYNAFTDPQCPVFVLNDIVKAAGQDYDEISKSGAVIGIEITWNCNLDFTVDYCVPVYSFRRLDEEHSMIAPGWNYRYSHYYSDRERTLFKATGIKFSIIVNGQAGKLNFVPLFVNIGSGLGLLAITTIICDFIALYLTSAKKYYKEKKYLYVESVCNGEDVEPITVRKRSNVYETQAN</sequence>
<keyword evidence="6" id="KW-0406">Ion transport</keyword>
<feature type="disulfide bond" evidence="11">
    <location>
        <begin position="143"/>
        <end position="167"/>
    </location>
</feature>
<keyword evidence="8" id="KW-1071">Ligand-gated ion channel</keyword>
<dbReference type="PRINTS" id="PR01309">
    <property type="entry name" value="P2X2RECEPTOR"/>
</dbReference>
<dbReference type="PRINTS" id="PR01307">
    <property type="entry name" value="P2XRECEPTOR"/>
</dbReference>
<keyword evidence="10" id="KW-0067">ATP-binding</keyword>